<dbReference type="SUPFAM" id="SSF55785">
    <property type="entry name" value="PYP-like sensor domain (PAS domain)"/>
    <property type="match status" value="1"/>
</dbReference>
<keyword evidence="7" id="KW-1185">Reference proteome</keyword>
<feature type="region of interest" description="Disordered" evidence="4">
    <location>
        <begin position="505"/>
        <end position="526"/>
    </location>
</feature>
<feature type="region of interest" description="Disordered" evidence="4">
    <location>
        <begin position="158"/>
        <end position="181"/>
    </location>
</feature>
<keyword evidence="1" id="KW-0805">Transcription regulation</keyword>
<dbReference type="InterPro" id="IPR014887">
    <property type="entry name" value="HIF-1_CTAD"/>
</dbReference>
<dbReference type="InterPro" id="IPR035965">
    <property type="entry name" value="PAS-like_dom_sf"/>
</dbReference>
<feature type="region of interest" description="Disordered" evidence="4">
    <location>
        <begin position="1"/>
        <end position="73"/>
    </location>
</feature>
<keyword evidence="2" id="KW-0804">Transcription</keyword>
<dbReference type="InterPro" id="IPR001610">
    <property type="entry name" value="PAC"/>
</dbReference>
<evidence type="ECO:0000313" key="7">
    <source>
        <dbReference type="Proteomes" id="UP001286313"/>
    </source>
</evidence>
<organism evidence="6 7">
    <name type="scientific">Petrolisthes cinctipes</name>
    <name type="common">Flat porcelain crab</name>
    <dbReference type="NCBI Taxonomy" id="88211"/>
    <lineage>
        <taxon>Eukaryota</taxon>
        <taxon>Metazoa</taxon>
        <taxon>Ecdysozoa</taxon>
        <taxon>Arthropoda</taxon>
        <taxon>Crustacea</taxon>
        <taxon>Multicrustacea</taxon>
        <taxon>Malacostraca</taxon>
        <taxon>Eumalacostraca</taxon>
        <taxon>Eucarida</taxon>
        <taxon>Decapoda</taxon>
        <taxon>Pleocyemata</taxon>
        <taxon>Anomura</taxon>
        <taxon>Galatheoidea</taxon>
        <taxon>Porcellanidae</taxon>
        <taxon>Petrolisthes</taxon>
    </lineage>
</organism>
<evidence type="ECO:0000256" key="3">
    <source>
        <dbReference type="ARBA" id="ARBA00023242"/>
    </source>
</evidence>
<protein>
    <recommendedName>
        <fullName evidence="5">HIF-1 alpha C-terminal transactivation domain-containing protein</fullName>
    </recommendedName>
</protein>
<dbReference type="SMART" id="SM00086">
    <property type="entry name" value="PAC"/>
    <property type="match status" value="1"/>
</dbReference>
<comment type="caution">
    <text evidence="6">The sequence shown here is derived from an EMBL/GenBank/DDBJ whole genome shotgun (WGS) entry which is preliminary data.</text>
</comment>
<accession>A0AAE1EUE6</accession>
<feature type="compositionally biased region" description="Low complexity" evidence="4">
    <location>
        <begin position="346"/>
        <end position="363"/>
    </location>
</feature>
<evidence type="ECO:0000256" key="1">
    <source>
        <dbReference type="ARBA" id="ARBA00023015"/>
    </source>
</evidence>
<feature type="compositionally biased region" description="Basic and acidic residues" evidence="4">
    <location>
        <begin position="44"/>
        <end position="57"/>
    </location>
</feature>
<dbReference type="PANTHER" id="PTHR23043">
    <property type="entry name" value="HYPOXIA-INDUCIBLE FACTOR 1 ALPHA"/>
    <property type="match status" value="1"/>
</dbReference>
<feature type="region of interest" description="Disordered" evidence="4">
    <location>
        <begin position="590"/>
        <end position="633"/>
    </location>
</feature>
<evidence type="ECO:0000313" key="6">
    <source>
        <dbReference type="EMBL" id="KAK3861779.1"/>
    </source>
</evidence>
<evidence type="ECO:0000259" key="5">
    <source>
        <dbReference type="Pfam" id="PF08778"/>
    </source>
</evidence>
<feature type="domain" description="HIF-1 alpha C-terminal transactivation" evidence="5">
    <location>
        <begin position="792"/>
        <end position="822"/>
    </location>
</feature>
<gene>
    <name evidence="6" type="ORF">Pcinc_032294</name>
</gene>
<dbReference type="Pfam" id="PF08778">
    <property type="entry name" value="HIF-1a_CTAD"/>
    <property type="match status" value="1"/>
</dbReference>
<dbReference type="GO" id="GO:0010557">
    <property type="term" value="P:positive regulation of macromolecule biosynthetic process"/>
    <property type="evidence" value="ECO:0007669"/>
    <property type="project" value="UniProtKB-ARBA"/>
</dbReference>
<evidence type="ECO:0000256" key="2">
    <source>
        <dbReference type="ARBA" id="ARBA00023163"/>
    </source>
</evidence>
<dbReference type="GO" id="GO:0000981">
    <property type="term" value="F:DNA-binding transcription factor activity, RNA polymerase II-specific"/>
    <property type="evidence" value="ECO:0007669"/>
    <property type="project" value="TreeGrafter"/>
</dbReference>
<name>A0AAE1EUE6_PETCI</name>
<proteinExistence type="predicted"/>
<dbReference type="EMBL" id="JAWQEG010004403">
    <property type="protein sequence ID" value="KAK3861779.1"/>
    <property type="molecule type" value="Genomic_DNA"/>
</dbReference>
<dbReference type="PANTHER" id="PTHR23043:SF17">
    <property type="entry name" value="PROTEIN SIMILAR"/>
    <property type="match status" value="1"/>
</dbReference>
<keyword evidence="3" id="KW-0539">Nucleus</keyword>
<dbReference type="GO" id="GO:0000977">
    <property type="term" value="F:RNA polymerase II transcription regulatory region sequence-specific DNA binding"/>
    <property type="evidence" value="ECO:0007669"/>
    <property type="project" value="TreeGrafter"/>
</dbReference>
<dbReference type="GO" id="GO:0071456">
    <property type="term" value="P:cellular response to hypoxia"/>
    <property type="evidence" value="ECO:0007669"/>
    <property type="project" value="TreeGrafter"/>
</dbReference>
<reference evidence="6" key="1">
    <citation type="submission" date="2023-10" db="EMBL/GenBank/DDBJ databases">
        <title>Genome assemblies of two species of porcelain crab, Petrolisthes cinctipes and Petrolisthes manimaculis (Anomura: Porcellanidae).</title>
        <authorList>
            <person name="Angst P."/>
        </authorList>
    </citation>
    <scope>NUCLEOTIDE SEQUENCE</scope>
    <source>
        <strain evidence="6">PB745_01</strain>
        <tissue evidence="6">Gill</tissue>
    </source>
</reference>
<feature type="compositionally biased region" description="Polar residues" evidence="4">
    <location>
        <begin position="604"/>
        <end position="623"/>
    </location>
</feature>
<dbReference type="Proteomes" id="UP001286313">
    <property type="component" value="Unassembled WGS sequence"/>
</dbReference>
<dbReference type="Gene3D" id="3.30.450.20">
    <property type="entry name" value="PAS domain"/>
    <property type="match status" value="1"/>
</dbReference>
<feature type="region of interest" description="Disordered" evidence="4">
    <location>
        <begin position="346"/>
        <end position="375"/>
    </location>
</feature>
<dbReference type="AlphaFoldDB" id="A0AAE1EUE6"/>
<sequence length="823" mass="88311">MRGREQGSVSNTRGTQAPLGQGEGESKDEGGSEDEGGWVSRQGEGGREWEGESKNEGGSEDEGGWVSRQGEVRNKGQVETGRYRFLARGGGYVWLVTQATLIHGPKDHKPQYVVCLNYVISGIESPGEILSELQLLCSTDDKSSKKVSPAPVSAPPVLKDIATPIPTTPALPPARTHSQHKVCDGVGVPTPRVSPAPPPRPPVANTFKIFTPRTKDMNKGYLTFSKDNPQGTVLKEEPEDLTHLAPSVGDTCVPLLECAPFNSGLEADQCMPREVTSLGQNLDDMFNLDYQMPVANSDVLIASPVPDKTEEIEFSPPEYIDDESQLPGGVKCMNSLSGGHLVLRQSECNSPSSSQDSSSFHPSNLGTPEPPKPILTEAVLSPIPHRKFPLVFGASRPRTTTESFFTHLDESQTQGSSPELFGKLDIKLDNQNMDADEFEMRAPYIPYSNEDLVLGPDDLLWGAEPEPSIITKHCTTATRDNQCCNMGLGEKEDSSLAQLLRDTDPTITGGQGRNLHLDNSPGTQRNQYHQSKFLDGGGNFVDPNKVLPGHFARKEEVEGGGRSSRLMDPPPALVQDPVEPPPPLVALDAKQVSSSVKRGRSPLASPTLTHKKMCSQSCQPESNPRQRGEGLGKQGGVRLLTTPYAPTMQQLLVSKEPITVRGGRPGGGLSSTRNSLSDENHSVLRNLLNVSGESSQVVNEGQSGSGGSLHLARDKMATMVVTSGGGGTMGSLLPYPKLSLVTDSVTGMPEGHLTFKLTSTSGSEGVVGGRRSHRQDPLLLMNPDTTITNLLDLTQQDCEVNAPANNCNLLQGADLLMALDQSL</sequence>
<evidence type="ECO:0000256" key="4">
    <source>
        <dbReference type="SAM" id="MobiDB-lite"/>
    </source>
</evidence>